<evidence type="ECO:0000256" key="2">
    <source>
        <dbReference type="ARBA" id="ARBA00022692"/>
    </source>
</evidence>
<evidence type="ECO:0000259" key="8">
    <source>
        <dbReference type="PROSITE" id="PS50041"/>
    </source>
</evidence>
<keyword evidence="11" id="KW-1185">Reference proteome</keyword>
<feature type="transmembrane region" description="Helical" evidence="7">
    <location>
        <begin position="181"/>
        <end position="203"/>
    </location>
</feature>
<dbReference type="InterPro" id="IPR001199">
    <property type="entry name" value="Cyt_B5-like_heme/steroid-bd"/>
</dbReference>
<dbReference type="PANTHER" id="PTHR19353">
    <property type="entry name" value="FATTY ACID DESATURASE 2"/>
    <property type="match status" value="1"/>
</dbReference>
<feature type="transmembrane region" description="Helical" evidence="7">
    <location>
        <begin position="3596"/>
        <end position="3616"/>
    </location>
</feature>
<dbReference type="CDD" id="cd00037">
    <property type="entry name" value="CLECT"/>
    <property type="match status" value="1"/>
</dbReference>
<feature type="transmembrane region" description="Helical" evidence="7">
    <location>
        <begin position="3524"/>
        <end position="3545"/>
    </location>
</feature>
<dbReference type="PROSITE" id="PS50922">
    <property type="entry name" value="TLC"/>
    <property type="match status" value="1"/>
</dbReference>
<protein>
    <submittedName>
        <fullName evidence="10">Uncharacterized protein</fullName>
    </submittedName>
</protein>
<feature type="region of interest" description="Disordered" evidence="6">
    <location>
        <begin position="671"/>
        <end position="700"/>
    </location>
</feature>
<dbReference type="SUPFAM" id="SSF49899">
    <property type="entry name" value="Concanavalin A-like lectins/glucanases"/>
    <property type="match status" value="1"/>
</dbReference>
<dbReference type="InterPro" id="IPR006634">
    <property type="entry name" value="TLC-dom"/>
</dbReference>
<dbReference type="InterPro" id="IPR016187">
    <property type="entry name" value="CTDL_fold"/>
</dbReference>
<comment type="caution">
    <text evidence="10">The sequence shown here is derived from an EMBL/GenBank/DDBJ whole genome shotgun (WGS) entry which is preliminary data.</text>
</comment>
<feature type="transmembrane region" description="Helical" evidence="7">
    <location>
        <begin position="3474"/>
        <end position="3493"/>
    </location>
</feature>
<evidence type="ECO:0000256" key="6">
    <source>
        <dbReference type="SAM" id="MobiDB-lite"/>
    </source>
</evidence>
<feature type="compositionally biased region" description="Low complexity" evidence="6">
    <location>
        <begin position="442"/>
        <end position="455"/>
    </location>
</feature>
<dbReference type="Gene3D" id="2.60.120.200">
    <property type="match status" value="1"/>
</dbReference>
<proteinExistence type="predicted"/>
<feature type="transmembrane region" description="Helical" evidence="7">
    <location>
        <begin position="3717"/>
        <end position="3737"/>
    </location>
</feature>
<dbReference type="InterPro" id="IPR016186">
    <property type="entry name" value="C-type_lectin-like/link_sf"/>
</dbReference>
<dbReference type="EMBL" id="BRXZ01002887">
    <property type="protein sequence ID" value="GMH72277.1"/>
    <property type="molecule type" value="Genomic_DNA"/>
</dbReference>
<dbReference type="SMART" id="SM00724">
    <property type="entry name" value="TLC"/>
    <property type="match status" value="1"/>
</dbReference>
<feature type="domain" description="C-type lectin" evidence="8">
    <location>
        <begin position="2530"/>
        <end position="2647"/>
    </location>
</feature>
<accession>A0A9W7AMW8</accession>
<dbReference type="InterPro" id="IPR005804">
    <property type="entry name" value="FA_desaturase_dom"/>
</dbReference>
<feature type="transmembrane region" description="Helical" evidence="7">
    <location>
        <begin position="4061"/>
        <end position="4078"/>
    </location>
</feature>
<dbReference type="PANTHER" id="PTHR19353:SF15">
    <property type="entry name" value="CYTOCHROME B5 HEME-BINDING DOMAIN-CONTAINING PROTEIN"/>
    <property type="match status" value="1"/>
</dbReference>
<evidence type="ECO:0000256" key="4">
    <source>
        <dbReference type="ARBA" id="ARBA00023136"/>
    </source>
</evidence>
<dbReference type="Proteomes" id="UP001165082">
    <property type="component" value="Unassembled WGS sequence"/>
</dbReference>
<organism evidence="10 11">
    <name type="scientific">Triparma retinervis</name>
    <dbReference type="NCBI Taxonomy" id="2557542"/>
    <lineage>
        <taxon>Eukaryota</taxon>
        <taxon>Sar</taxon>
        <taxon>Stramenopiles</taxon>
        <taxon>Ochrophyta</taxon>
        <taxon>Bolidophyceae</taxon>
        <taxon>Parmales</taxon>
        <taxon>Triparmaceae</taxon>
        <taxon>Triparma</taxon>
    </lineage>
</organism>
<feature type="compositionally biased region" description="Acidic residues" evidence="6">
    <location>
        <begin position="672"/>
        <end position="691"/>
    </location>
</feature>
<name>A0A9W7AMW8_9STRA</name>
<dbReference type="PROSITE" id="PS50041">
    <property type="entry name" value="C_TYPE_LECTIN_2"/>
    <property type="match status" value="1"/>
</dbReference>
<dbReference type="OrthoDB" id="441660at2759"/>
<dbReference type="SMART" id="SM00034">
    <property type="entry name" value="CLECT"/>
    <property type="match status" value="1"/>
</dbReference>
<evidence type="ECO:0000259" key="9">
    <source>
        <dbReference type="PROSITE" id="PS50922"/>
    </source>
</evidence>
<feature type="transmembrane region" description="Helical" evidence="7">
    <location>
        <begin position="3875"/>
        <end position="3892"/>
    </location>
</feature>
<keyword evidence="3 7" id="KW-1133">Transmembrane helix</keyword>
<feature type="region of interest" description="Disordered" evidence="6">
    <location>
        <begin position="1503"/>
        <end position="1530"/>
    </location>
</feature>
<feature type="transmembrane region" description="Helical" evidence="7">
    <location>
        <begin position="3898"/>
        <end position="3915"/>
    </location>
</feature>
<gene>
    <name evidence="10" type="ORF">TrRE_jg4714</name>
</gene>
<feature type="region of interest" description="Disordered" evidence="6">
    <location>
        <begin position="21"/>
        <end position="73"/>
    </location>
</feature>
<dbReference type="InterPro" id="IPR036400">
    <property type="entry name" value="Cyt_B5-like_heme/steroid_sf"/>
</dbReference>
<dbReference type="GO" id="GO:0016717">
    <property type="term" value="F:oxidoreductase activity, acting on paired donors, with oxidation of a pair of donors resulting in the reduction of molecular oxygen to two molecules of water"/>
    <property type="evidence" value="ECO:0007669"/>
    <property type="project" value="TreeGrafter"/>
</dbReference>
<dbReference type="Pfam" id="PF00059">
    <property type="entry name" value="Lectin_C"/>
    <property type="match status" value="1"/>
</dbReference>
<comment type="subcellular location">
    <subcellularLocation>
        <location evidence="1">Membrane</location>
        <topology evidence="1">Multi-pass membrane protein</topology>
    </subcellularLocation>
</comment>
<evidence type="ECO:0000313" key="10">
    <source>
        <dbReference type="EMBL" id="GMH72277.1"/>
    </source>
</evidence>
<keyword evidence="2 5" id="KW-0812">Transmembrane</keyword>
<evidence type="ECO:0000313" key="11">
    <source>
        <dbReference type="Proteomes" id="UP001165082"/>
    </source>
</evidence>
<dbReference type="GO" id="GO:0016020">
    <property type="term" value="C:membrane"/>
    <property type="evidence" value="ECO:0007669"/>
    <property type="project" value="UniProtKB-SubCell"/>
</dbReference>
<feature type="region of interest" description="Disordered" evidence="6">
    <location>
        <begin position="424"/>
        <end position="455"/>
    </location>
</feature>
<sequence length="4188" mass="459839">MSGIFRGLRTLSSGRSFKEFDEFEEPQSQSGGFEGVNPMASAHPGYRPGGKSAAMSRPAAPSQTSADMRPPLPNQANNQCVELEMQDLQRCYSLGADARDTESSVPQVINFNGSSRNTASSFASDGFSLSMSSSAGHDQMVKSSSLLPTTKSDSACCPPPCCSYYYNHPHAGKKYACRGCVWFWVIYMLFLTWSIVDLLPMVFEQNPDNLYKMNFVAINDVCDASSIPYDVDVDFTLPFHGELVHLNEIDMTVYKNDNPGRIPGHVDKSEVVSSSFQPLWDGSKVLRGGASKMFFSSSAILKSLEGAGELATNQLNEYDFQSIVSLKIPIFTARLMFPIWYTMEMDLYYTCGFSDVDSYGKECDLSWSLTKKSLSCEYVCQFEDYPILPMKHWYPALYAKDRGVDEDNIAFPNAKAAAGCVEKKTPQRRRRLERHFAPTPPSTTTSSPSRRSLASSLTSYPDYTELMDPSDPKYELQKLWQEYHYCDAYSAFCSYSEVIRSIKVWSDTDDAVSEVPTRSNMVTPNITMLLGEIPVKATVPPLDLDIFYSNLDILPDSPDSPVFTKDRMAKARSHTIHKTLDWEVSFSADAFIAGPEGSEGSPTGGQLKDLQDSIDDFLSLNDMFIYARGSQNSELEQTCDLQKLIAVMPPMRITMFSNLTQSLVCDASEVTSEAEEEEEEGVEEEGVEEEEKVPPANATKAPKTVPCPYGTCLKYKQIEQDPFHMTRIDLLSVSPPSVFALANFSLNLPFPVYGDIPTIVMDVNSGNDPFCVVEISPFRMENKGDEANPNIPSFAHVNLTMVDMRTFMDKMAAMNSFDEMELWISGSTSVGLDSSYFFSLISTMMRGFTLPLGEIVNTTVVANADSSPPPPPAAPVVLPPPGTPSFPKPFINVAADTSAVALVTSISALLSESVFPSPVAFSTRDLSLTFQDDKKEETCGTFGIPSDVLLKAACSFALDPNFCTWGGENYVNMTLSVSKDQGDSLGNMLESLTDSVTGKLPHPMSFVDSHVTYPDHWHLNPTLLAASTILTDCHNEINSYCLATADVKKAISCLSEPENIDLVHQTCRNALLPKGSISATFDDVWDIAHALQMANFTNKESIPFTSTCEAPCPFSNPKHWYFVSDDGAPNPSVSPSTPTPAKAKASEVPPFAVSAFRFGNFMTGEAPLDMDCMFEAYEGLRTFKSSHCKDIDSMSFDFSIGAEVFVGMPSLTEDIDFEFVLNTLTAVIETQGFSKNSVLARLKLADLKAINDVTKGLGGGVGNVTFAGYDVARLAEFAGEQNSETVKVYFDGTEEGDVLSSILSLPIFAMEFVPGNSTRISDYVDAELVIDYPLVMCPSNPDAFDCYIVNSLDCQSTTIWGGELSDKSSVFAQAGDTLSFFGEGYYQRTGEDGLNRNPSTVKIVLRKIDPSSSASETTYDDSRAEDFPVLCTSIGGVPSSVTALFSSSNTAFTLLYPLPEGDEYVGLYDVLSMVADDDDGCSQPYRSAFDSMRLLSQVAVLSNPTDRDQDDSPSSPSFPPSTSPVATNSSAPLSKLSIEMNSTVNNVGLYNSMVFDGQLDTSRKLEIPQLDLELVNIALDGVVPDEPEDDLKINAMDECQNNGGDCSIFSLAQSEVFVDGPNSIPSSGKILATVAEDGSTDLFNQVTNEGLSGKSVGLSLQGIAGEREFMMKFVPFRIPQSARTFVDPSKEKEEEDASGGRRMLLQKMASEHRRRVSVSTKEQISEDDVFDAVSGFERLDPWLRNTSIYSQTEIALTGVELLTLSTLNTSFDTHYKDSKEPFLLYMESLTNFSTDIFQDLFVVDFTLPDLAFETSIAVEGYNFTSGDWHGMGSIDNTELEMTPFAELKMFGGTWSTDEPFALVKQSWMMINNTMIERGIGEIVSRNQNLTVRAQGAPGGDTLLERMLRYIRFDYMLPARAANISKSEALGDLATVALPAQTGGVVIKSIDLGSSAGPSNSQTVTGGAASISVTGQFRRLKEAGCNQCLVQVHLGFADKNGISKSDFTCVYHGDPDEDNDVEYTFTESSLPTPTQPGDYFLTAVVVFDYSCDKSFEVGTIGKAAGGKRVGSLRVGRSGRRLSVEPYLLPPPEPCSPPMEITNGSSTFCIKAEDSWVTLNSPQPQAPKYLRTLNDLNSGRRLNEEETGTYKGDEGLRVVGGLYSDDDSIVINATINVWPHIYANVPVDFKIGAINLDVMDVGRSSRLFGFSLGEVFMPAKVGGRVTWELAARGGDEKSSIKEFVEDLFDPTISSRKIKVEVKGTIDGSFGTRHISLGLIVSQADGRGYFDIQEQQLRRMLRTKVLSAVRQYLPLFPEDGSNDDSYDSARNPFEVVPDHSNPFRSLARILEDDEAADTEDPDPYGGSIAKVDIIGGSSIGSDVRLPCVVDFACPPLSESKFEAATDLLLMAEYAFVIPGGLELYWDIPEISLDVDCCIHTKLLSVTLNSDTISNADVDRPFIGTVKLEIDDAQLMYQSFTSIGTTFAPVYRVHGNPNGNMLSQIISTVEFKYDMTPKAGSSMMCKDETWVTYNELECYKLFSAPTTNYASAQQACQAEGGNLLHIVDEDMNGWITTELFGESPSSSTAAFIGLDDKLVEGVWRWVNDGTSGGYTNWDPGALSSTFDCASLKSDGLWSPVSCSGSMPYICEADAIPWSPPGTAAPTISPAPTPSPTSLDNVCPDLILPGTDRIDAINGWDTFFYPTKCQGTWRLSDTDDENAYFEIVWPGVALPVQVLLPTCSITLTFEGSEVATITPGSSSDLVFQNDGTTAFLKVHIFGDPALANQVCMGQAYVEDKTKCKLAKMIDTLLKGAMETGGPLDLGIQIQYDHPFEEYGTQTISMDISLFQEEAKLRPQPGQETTIVEPTRAPTPADSYCNVKFDEVDSGDLLGTGVAVKREEYMGKCCNECVNDFVAIYNSFKIDTGSSILSSWDVFWNGVTIYLQVEICNVFPFPIQASRLKTDASFMDQDGCQFGWIPGGTHDAKEDVVIAEGVVWSDTENPLIVPAGECVFTPKVQIDAPVTTEIVTRLADEAMYKERLCLTIKNMVVDMGLMTTNEDTDSTFKWTQPLDLQKISVIGDNDCVSVPSCENEVAVKVDQNFDSTLWSVNSPDGQLAIQSSSNMRLHDADGPQASAAYLKQQINVLDDWQVDFTVKVTKTVWLASQGGEFGFIAQNKGATAIPGDGGFAGLGAESLGVIFDVWESWGKVFKNGGIDETANKIGLTEDISEITSGNINAFRITYNAYHKVLAFYFNTGTEINESLAPKMTIQEDLNTIFTTNLGYAWVGLGIKVGSGSWSRIEVSSFKFSGVKTSLVHCTIEEDKLTLPNTGSFVLDAKGSCGTFRFSGGDLFDIVLKNEAAGVEVNIPASSILDLGTGRYTVNYNLQAVSGDYNVWASLTNDLSGVDQGQVEIARQVALVALGPASPKRGVAPRVAVKLVSVLFDAIAVMGGIKHLFFPDASVIEDPIYGYSPHSQFHFSVAAGYFAWAAVVSAIYRGSKVSIFHHVVCCMVYMGTLSPFMHGVGNIYLLFQASTLVIDCYSCGKLLTNRKTTTNRTLKYIHPFVFALVRIVIGLPLSAKFLFDMFVLLSSGAAKNPPLIYFFIAVNLAINVLNVYWAIGIALGMHRGMKPACSVGCESEGAGEKNVNFFDLSFNITFGDRGHKKLRTSKKSNPAYDNTSPVFSLPVAIVALCSFLAKGITNKEDMLSLKNDAGALAEMFKVPALAGAAAYCLFKLFSYFGSSIFDEAKYDQKGDGHLYTRIRGQWYDLAKFQHPGGPVALNLAKGRDGTALFESHHYLMSHKALYGVLNKYEVDAEVAKTIKTIDPRDDGAHYVWDKYEEDPFTVDIKKMIVDHFRPIAKARGITLREATKATPQRWLVILSLMAAFFATIPYFVAGQWWTLVATPQLAWIIIANYWHDGLHFSMSCDWRVNAILPYLFPWLSSPWMWYHQHVIGHHAYTNVDHKDPDLAHAPQLMREHKSVKWRPAHEKQHGFGFYFVWSVAVGLGLQVLSDVRANLKGTYNNVVPYAKLSPARLYAHTLGRLFYASSLFVWPWFVFPAWKAAIWCILPISTFSWSFMLNSQINHLTEHCAHASSPHFLRHQVLTAQDFGVGRKWCQFFSGGLNQQIEHHMFPCVNHCHLPDLAPKVKALCEKHGVKYNEVRGYREALRTHLKHTEEMGVRPFSVGHEH</sequence>
<dbReference type="SUPFAM" id="SSF56436">
    <property type="entry name" value="C-type lectin-like"/>
    <property type="match status" value="1"/>
</dbReference>
<feature type="transmembrane region" description="Helical" evidence="7">
    <location>
        <begin position="3557"/>
        <end position="3576"/>
    </location>
</feature>
<dbReference type="GO" id="GO:0006629">
    <property type="term" value="P:lipid metabolic process"/>
    <property type="evidence" value="ECO:0007669"/>
    <property type="project" value="InterPro"/>
</dbReference>
<evidence type="ECO:0000256" key="3">
    <source>
        <dbReference type="ARBA" id="ARBA00022989"/>
    </source>
</evidence>
<dbReference type="Gene3D" id="3.10.120.10">
    <property type="entry name" value="Cytochrome b5-like heme/steroid binding domain"/>
    <property type="match status" value="1"/>
</dbReference>
<keyword evidence="4 5" id="KW-0472">Membrane</keyword>
<feature type="domain" description="TLC" evidence="9">
    <location>
        <begin position="3427"/>
        <end position="3627"/>
    </location>
</feature>
<feature type="transmembrane region" description="Helical" evidence="7">
    <location>
        <begin position="3500"/>
        <end position="3518"/>
    </location>
</feature>
<dbReference type="Pfam" id="PF00487">
    <property type="entry name" value="FA_desaturase"/>
    <property type="match status" value="1"/>
</dbReference>
<dbReference type="SUPFAM" id="SSF55856">
    <property type="entry name" value="Cytochrome b5-like heme/steroid binding domain"/>
    <property type="match status" value="1"/>
</dbReference>
<evidence type="ECO:0000256" key="7">
    <source>
        <dbReference type="SAM" id="Phobius"/>
    </source>
</evidence>
<evidence type="ECO:0000256" key="5">
    <source>
        <dbReference type="PROSITE-ProRule" id="PRU00205"/>
    </source>
</evidence>
<dbReference type="Gene3D" id="3.10.100.10">
    <property type="entry name" value="Mannose-Binding Protein A, subunit A"/>
    <property type="match status" value="1"/>
</dbReference>
<dbReference type="SMART" id="SM01117">
    <property type="entry name" value="Cyt-b5"/>
    <property type="match status" value="1"/>
</dbReference>
<feature type="transmembrane region" description="Helical" evidence="7">
    <location>
        <begin position="3992"/>
        <end position="4013"/>
    </location>
</feature>
<dbReference type="Pfam" id="PF00173">
    <property type="entry name" value="Cyt-b5"/>
    <property type="match status" value="1"/>
</dbReference>
<reference evidence="10" key="1">
    <citation type="submission" date="2022-07" db="EMBL/GenBank/DDBJ databases">
        <title>Genome analysis of Parmales, a sister group of diatoms, reveals the evolutionary specialization of diatoms from phago-mixotrophs to photoautotrophs.</title>
        <authorList>
            <person name="Ban H."/>
            <person name="Sato S."/>
            <person name="Yoshikawa S."/>
            <person name="Kazumasa Y."/>
            <person name="Nakamura Y."/>
            <person name="Ichinomiya M."/>
            <person name="Saitoh K."/>
            <person name="Sato N."/>
            <person name="Blanc-Mathieu R."/>
            <person name="Endo H."/>
            <person name="Kuwata A."/>
            <person name="Ogata H."/>
        </authorList>
    </citation>
    <scope>NUCLEOTIDE SEQUENCE</scope>
</reference>
<dbReference type="CDD" id="cd03506">
    <property type="entry name" value="Delta6-FADS-like"/>
    <property type="match status" value="1"/>
</dbReference>
<feature type="transmembrane region" description="Helical" evidence="7">
    <location>
        <begin position="3677"/>
        <end position="3697"/>
    </location>
</feature>
<dbReference type="InterPro" id="IPR012171">
    <property type="entry name" value="Fatty_acid_desaturase"/>
</dbReference>
<dbReference type="InterPro" id="IPR013320">
    <property type="entry name" value="ConA-like_dom_sf"/>
</dbReference>
<dbReference type="InterPro" id="IPR001304">
    <property type="entry name" value="C-type_lectin-like"/>
</dbReference>
<evidence type="ECO:0000256" key="1">
    <source>
        <dbReference type="ARBA" id="ARBA00004141"/>
    </source>
</evidence>